<dbReference type="Pfam" id="PF13403">
    <property type="entry name" value="Hint_2"/>
    <property type="match status" value="1"/>
</dbReference>
<evidence type="ECO:0000313" key="6">
    <source>
        <dbReference type="Proteomes" id="UP000548582"/>
    </source>
</evidence>
<feature type="compositionally biased region" description="Low complexity" evidence="3">
    <location>
        <begin position="172"/>
        <end position="185"/>
    </location>
</feature>
<organism evidence="5 6">
    <name type="scientific">Neoroseomonas marina</name>
    <dbReference type="NCBI Taxonomy" id="1232220"/>
    <lineage>
        <taxon>Bacteria</taxon>
        <taxon>Pseudomonadati</taxon>
        <taxon>Pseudomonadota</taxon>
        <taxon>Alphaproteobacteria</taxon>
        <taxon>Acetobacterales</taxon>
        <taxon>Acetobacteraceae</taxon>
        <taxon>Neoroseomonas</taxon>
    </lineage>
</organism>
<dbReference type="AlphaFoldDB" id="A0A848EFT8"/>
<keyword evidence="6" id="KW-1185">Reference proteome</keyword>
<dbReference type="PANTHER" id="PTHR38340:SF1">
    <property type="entry name" value="S-LAYER PROTEIN"/>
    <property type="match status" value="1"/>
</dbReference>
<accession>A0A848EFT8</accession>
<feature type="domain" description="Hint" evidence="4">
    <location>
        <begin position="397"/>
        <end position="504"/>
    </location>
</feature>
<proteinExistence type="predicted"/>
<dbReference type="InterPro" id="IPR036844">
    <property type="entry name" value="Hint_dom_sf"/>
</dbReference>
<dbReference type="InterPro" id="IPR018511">
    <property type="entry name" value="Hemolysin-typ_Ca-bd_CS"/>
</dbReference>
<feature type="region of interest" description="Disordered" evidence="3">
    <location>
        <begin position="134"/>
        <end position="155"/>
    </location>
</feature>
<dbReference type="Gene3D" id="2.170.16.10">
    <property type="entry name" value="Hedgehog/Intein (Hint) domain"/>
    <property type="match status" value="1"/>
</dbReference>
<dbReference type="Proteomes" id="UP000548582">
    <property type="component" value="Unassembled WGS sequence"/>
</dbReference>
<reference evidence="5 6" key="1">
    <citation type="submission" date="2020-03" db="EMBL/GenBank/DDBJ databases">
        <authorList>
            <person name="Sun Q."/>
        </authorList>
    </citation>
    <scope>NUCLEOTIDE SEQUENCE [LARGE SCALE GENOMIC DNA]</scope>
    <source>
        <strain evidence="5 6">JC162</strain>
    </source>
</reference>
<dbReference type="SMART" id="SM00306">
    <property type="entry name" value="HintN"/>
    <property type="match status" value="1"/>
</dbReference>
<feature type="region of interest" description="Disordered" evidence="3">
    <location>
        <begin position="169"/>
        <end position="192"/>
    </location>
</feature>
<evidence type="ECO:0000256" key="1">
    <source>
        <dbReference type="ARBA" id="ARBA00004613"/>
    </source>
</evidence>
<dbReference type="InterPro" id="IPR028992">
    <property type="entry name" value="Hedgehog/Intein_dom"/>
</dbReference>
<dbReference type="PANTHER" id="PTHR38340">
    <property type="entry name" value="S-LAYER PROTEIN"/>
    <property type="match status" value="1"/>
</dbReference>
<evidence type="ECO:0000259" key="4">
    <source>
        <dbReference type="SMART" id="SM00306"/>
    </source>
</evidence>
<dbReference type="InterPro" id="IPR050557">
    <property type="entry name" value="RTX_toxin/Mannuronan_C5-epim"/>
</dbReference>
<evidence type="ECO:0000313" key="5">
    <source>
        <dbReference type="EMBL" id="NMJ43311.1"/>
    </source>
</evidence>
<gene>
    <name evidence="5" type="ORF">GWK16_18830</name>
</gene>
<dbReference type="InterPro" id="IPR001343">
    <property type="entry name" value="Hemolysn_Ca-bd"/>
</dbReference>
<dbReference type="CDD" id="cd00081">
    <property type="entry name" value="Hint"/>
    <property type="match status" value="1"/>
</dbReference>
<keyword evidence="2" id="KW-0964">Secreted</keyword>
<comment type="subcellular location">
    <subcellularLocation>
        <location evidence="1">Secreted</location>
    </subcellularLocation>
</comment>
<comment type="caution">
    <text evidence="5">The sequence shown here is derived from an EMBL/GenBank/DDBJ whole genome shotgun (WGS) entry which is preliminary data.</text>
</comment>
<sequence length="600" mass="60401">MSWSAGGPSNGNDTYTGSGSGDSPAGAQNGNDSLLGNGGNDSLRGESNNDTIRGGDGNDTLLGGNGSDWLFGDAGNDRLLGDGQGSGGSEADTMDGGTGNDTIIGVDGNDSVLGGDGNDSLVLAGGNDTGLGGAGNDTIDGGSGNDVLDGGADNDRLIGGSGNDNLLGGAGADSLDGGSGDDTLQGGAGADTFVDSGGVDELSYASDTVGVTVNMQLGTASGGDAQGDVFAGNTFENLRGGSGNDFLTGSTHYDNIIYGEGGNDTIVTNLGDTAYGGAGDDSIYGSPESGSGSEDMLFGGDGNDIIVARGGTDTVGGGAGDDTVIAGNGDGNDSLDGGSGNDTLLLRNWVGPNINSDDITSGVYGNWTVSGATGTDALRTFTYSDGTILRVRDFEAIVCFTAGTLITTPRGEVPVEALRPGDEVLTLHNGPVIRPLVWTGRTSVDVARHPDRVKVAPVRITRGALGDGIPFRDLVVSPDHGILLDGHLVAAGLLVNGTTILRETWHHRVTYYHLEIEGHGLLLSEGAVTETYLDDGNRHLFDNAALATIAVDFAALRGNGRYAAAACAPLLAEGDLRLTGIRARLDDRAAGADARRRARA</sequence>
<dbReference type="SUPFAM" id="SSF51120">
    <property type="entry name" value="beta-Roll"/>
    <property type="match status" value="3"/>
</dbReference>
<dbReference type="InterPro" id="IPR003587">
    <property type="entry name" value="Hint_dom_N"/>
</dbReference>
<feature type="region of interest" description="Disordered" evidence="3">
    <location>
        <begin position="75"/>
        <end position="107"/>
    </location>
</feature>
<dbReference type="PRINTS" id="PR00313">
    <property type="entry name" value="CABNDNGRPT"/>
</dbReference>
<dbReference type="GO" id="GO:0005576">
    <property type="term" value="C:extracellular region"/>
    <property type="evidence" value="ECO:0007669"/>
    <property type="project" value="UniProtKB-SubCell"/>
</dbReference>
<evidence type="ECO:0000256" key="3">
    <source>
        <dbReference type="SAM" id="MobiDB-lite"/>
    </source>
</evidence>
<dbReference type="Pfam" id="PF00353">
    <property type="entry name" value="HemolysinCabind"/>
    <property type="match status" value="7"/>
</dbReference>
<dbReference type="PROSITE" id="PS00330">
    <property type="entry name" value="HEMOLYSIN_CALCIUM"/>
    <property type="match status" value="4"/>
</dbReference>
<dbReference type="GO" id="GO:0005509">
    <property type="term" value="F:calcium ion binding"/>
    <property type="evidence" value="ECO:0007669"/>
    <property type="project" value="InterPro"/>
</dbReference>
<feature type="region of interest" description="Disordered" evidence="3">
    <location>
        <begin position="1"/>
        <end position="60"/>
    </location>
</feature>
<protein>
    <recommendedName>
        <fullName evidence="4">Hint domain-containing protein</fullName>
    </recommendedName>
</protein>
<dbReference type="RefSeq" id="WP_170055512.1">
    <property type="nucleotide sequence ID" value="NZ_JABBKX010000007.1"/>
</dbReference>
<evidence type="ECO:0000256" key="2">
    <source>
        <dbReference type="ARBA" id="ARBA00022525"/>
    </source>
</evidence>
<dbReference type="InterPro" id="IPR011049">
    <property type="entry name" value="Serralysin-like_metalloprot_C"/>
</dbReference>
<name>A0A848EFT8_9PROT</name>
<dbReference type="SUPFAM" id="SSF51294">
    <property type="entry name" value="Hedgehog/intein (Hint) domain"/>
    <property type="match status" value="1"/>
</dbReference>
<dbReference type="Gene3D" id="2.150.10.10">
    <property type="entry name" value="Serralysin-like metalloprotease, C-terminal"/>
    <property type="match status" value="5"/>
</dbReference>
<dbReference type="EMBL" id="JABBKX010000007">
    <property type="protein sequence ID" value="NMJ43311.1"/>
    <property type="molecule type" value="Genomic_DNA"/>
</dbReference>